<dbReference type="Proteomes" id="UP000287188">
    <property type="component" value="Unassembled WGS sequence"/>
</dbReference>
<reference evidence="4" key="1">
    <citation type="submission" date="2018-12" db="EMBL/GenBank/DDBJ databases">
        <title>Tengunoibacter tsumagoiensis gen. nov., sp. nov., Dictyobacter kobayashii sp. nov., D. alpinus sp. nov., and D. joshuensis sp. nov. and description of Dictyobacteraceae fam. nov. within the order Ktedonobacterales isolated from Tengu-no-mugimeshi.</title>
        <authorList>
            <person name="Wang C.M."/>
            <person name="Zheng Y."/>
            <person name="Sakai Y."/>
            <person name="Toyoda A."/>
            <person name="Minakuchi Y."/>
            <person name="Abe K."/>
            <person name="Yokota A."/>
            <person name="Yabe S."/>
        </authorList>
    </citation>
    <scope>NUCLEOTIDE SEQUENCE [LARGE SCALE GENOMIC DNA]</scope>
    <source>
        <strain evidence="4">Uno11</strain>
    </source>
</reference>
<dbReference type="SUPFAM" id="SSF49329">
    <property type="entry name" value="Cu,Zn superoxide dismutase-like"/>
    <property type="match status" value="1"/>
</dbReference>
<dbReference type="OrthoDB" id="4617389at2"/>
<gene>
    <name evidence="3" type="ORF">KDK_39600</name>
</gene>
<keyword evidence="2" id="KW-1133">Transmembrane helix</keyword>
<proteinExistence type="inferred from homology"/>
<dbReference type="GO" id="GO:0006801">
    <property type="term" value="P:superoxide metabolic process"/>
    <property type="evidence" value="ECO:0007669"/>
    <property type="project" value="InterPro"/>
</dbReference>
<keyword evidence="2" id="KW-0812">Transmembrane</keyword>
<protein>
    <recommendedName>
        <fullName evidence="5">CHRD domain-containing protein</fullName>
    </recommendedName>
</protein>
<dbReference type="GO" id="GO:0046872">
    <property type="term" value="F:metal ion binding"/>
    <property type="evidence" value="ECO:0007669"/>
    <property type="project" value="InterPro"/>
</dbReference>
<name>A0A402AMD7_9CHLR</name>
<evidence type="ECO:0000313" key="3">
    <source>
        <dbReference type="EMBL" id="GCE20160.1"/>
    </source>
</evidence>
<organism evidence="3 4">
    <name type="scientific">Dictyobacter kobayashii</name>
    <dbReference type="NCBI Taxonomy" id="2014872"/>
    <lineage>
        <taxon>Bacteria</taxon>
        <taxon>Bacillati</taxon>
        <taxon>Chloroflexota</taxon>
        <taxon>Ktedonobacteria</taxon>
        <taxon>Ktedonobacterales</taxon>
        <taxon>Dictyobacteraceae</taxon>
        <taxon>Dictyobacter</taxon>
    </lineage>
</organism>
<comment type="caution">
    <text evidence="3">The sequence shown here is derived from an EMBL/GenBank/DDBJ whole genome shotgun (WGS) entry which is preliminary data.</text>
</comment>
<dbReference type="InterPro" id="IPR036423">
    <property type="entry name" value="SOD-like_Cu/Zn_dom_sf"/>
</dbReference>
<evidence type="ECO:0000256" key="1">
    <source>
        <dbReference type="ARBA" id="ARBA00010457"/>
    </source>
</evidence>
<feature type="transmembrane region" description="Helical" evidence="2">
    <location>
        <begin position="12"/>
        <end position="33"/>
    </location>
</feature>
<keyword evidence="2" id="KW-0472">Membrane</keyword>
<evidence type="ECO:0008006" key="5">
    <source>
        <dbReference type="Google" id="ProtNLM"/>
    </source>
</evidence>
<accession>A0A402AMD7</accession>
<dbReference type="RefSeq" id="WP_126551874.1">
    <property type="nucleotide sequence ID" value="NZ_BIFS01000001.1"/>
</dbReference>
<sequence>MLKLSRHKSVILKVTAISVTLCMLILTTVFLAFSPFARASSSHPAATATGTALATGTATTSGATSAVVAAHAYMQHTPNGAIRMTYNAGSKTLSLNPSMNGFAPNSTHPVQIEQGNCRAAGAAQGAATTTASTPLATATTAGTASATKTSPTGTATATTYSTTLTSDATGHIRGNATINNVSAPPSTSNLRVRIYNGPGLQNAAQKVAIACGNIKQYNPNSNAATPTSTGTGFTNSAATSTVTATGTATGASGNTFVAMMGPTDSPNEQASGTTQLSLANGTLTVQMNVHGLAPNSTHSAHIHTGNCQNIGNVVYNLGTLTADAQGNASLNTTVKNVTSIPDNGLAAQVHYGTSLNDPGQYNPIMCGNVRLNKNQPSATSTP</sequence>
<dbReference type="AlphaFoldDB" id="A0A402AMD7"/>
<comment type="similarity">
    <text evidence="1">Belongs to the Cu-Zn superoxide dismutase family.</text>
</comment>
<evidence type="ECO:0000256" key="2">
    <source>
        <dbReference type="SAM" id="Phobius"/>
    </source>
</evidence>
<evidence type="ECO:0000313" key="4">
    <source>
        <dbReference type="Proteomes" id="UP000287188"/>
    </source>
</evidence>
<dbReference type="EMBL" id="BIFS01000001">
    <property type="protein sequence ID" value="GCE20160.1"/>
    <property type="molecule type" value="Genomic_DNA"/>
</dbReference>
<keyword evidence="4" id="KW-1185">Reference proteome</keyword>
<dbReference type="Gene3D" id="2.60.40.200">
    <property type="entry name" value="Superoxide dismutase, copper/zinc binding domain"/>
    <property type="match status" value="1"/>
</dbReference>